<comment type="caution">
    <text evidence="2">The sequence shown here is derived from an EMBL/GenBank/DDBJ whole genome shotgun (WGS) entry which is preliminary data.</text>
</comment>
<reference evidence="2" key="1">
    <citation type="submission" date="2021-09" db="EMBL/GenBank/DDBJ databases">
        <title>The genome of Mauremys mutica provides insights into the evolution of semi-aquatic lifestyle.</title>
        <authorList>
            <person name="Gong S."/>
            <person name="Gao Y."/>
        </authorList>
    </citation>
    <scope>NUCLEOTIDE SEQUENCE</scope>
    <source>
        <strain evidence="2">MM-2020</strain>
        <tissue evidence="2">Muscle</tissue>
    </source>
</reference>
<name>A0A9D4B8K6_9SAUR</name>
<dbReference type="Proteomes" id="UP000827986">
    <property type="component" value="Unassembled WGS sequence"/>
</dbReference>
<sequence>MTYFPSQFDGRLSAASPPARGPALQRPPPTGPSPTGSSLPRPRGGARVSPLSAPRHGSDWGRLASCVTAPPLPSPWGNPPKAAPPSLQWGRGASRPEANGGTGPQRQGNFTPEAFPGS</sequence>
<dbReference type="EMBL" id="JAHDVG010000464">
    <property type="protein sequence ID" value="KAH1184726.1"/>
    <property type="molecule type" value="Genomic_DNA"/>
</dbReference>
<accession>A0A9D4B8K6</accession>
<feature type="compositionally biased region" description="Pro residues" evidence="1">
    <location>
        <begin position="70"/>
        <end position="83"/>
    </location>
</feature>
<evidence type="ECO:0000313" key="3">
    <source>
        <dbReference type="Proteomes" id="UP000827986"/>
    </source>
</evidence>
<protein>
    <submittedName>
        <fullName evidence="2">Uncharacterized protein</fullName>
    </submittedName>
</protein>
<feature type="region of interest" description="Disordered" evidence="1">
    <location>
        <begin position="1"/>
        <end position="118"/>
    </location>
</feature>
<organism evidence="2 3">
    <name type="scientific">Mauremys mutica</name>
    <name type="common">yellowpond turtle</name>
    <dbReference type="NCBI Taxonomy" id="74926"/>
    <lineage>
        <taxon>Eukaryota</taxon>
        <taxon>Metazoa</taxon>
        <taxon>Chordata</taxon>
        <taxon>Craniata</taxon>
        <taxon>Vertebrata</taxon>
        <taxon>Euteleostomi</taxon>
        <taxon>Archelosauria</taxon>
        <taxon>Testudinata</taxon>
        <taxon>Testudines</taxon>
        <taxon>Cryptodira</taxon>
        <taxon>Durocryptodira</taxon>
        <taxon>Testudinoidea</taxon>
        <taxon>Geoemydidae</taxon>
        <taxon>Geoemydinae</taxon>
        <taxon>Mauremys</taxon>
    </lineage>
</organism>
<proteinExistence type="predicted"/>
<evidence type="ECO:0000313" key="2">
    <source>
        <dbReference type="EMBL" id="KAH1184726.1"/>
    </source>
</evidence>
<keyword evidence="3" id="KW-1185">Reference proteome</keyword>
<feature type="compositionally biased region" description="Low complexity" evidence="1">
    <location>
        <begin position="33"/>
        <end position="45"/>
    </location>
</feature>
<dbReference type="AlphaFoldDB" id="A0A9D4B8K6"/>
<evidence type="ECO:0000256" key="1">
    <source>
        <dbReference type="SAM" id="MobiDB-lite"/>
    </source>
</evidence>
<gene>
    <name evidence="2" type="ORF">KIL84_012667</name>
</gene>